<evidence type="ECO:0000256" key="6">
    <source>
        <dbReference type="HAMAP-Rule" id="MF_01938"/>
    </source>
</evidence>
<comment type="caution">
    <text evidence="7">The sequence shown here is derived from an EMBL/GenBank/DDBJ whole genome shotgun (WGS) entry which is preliminary data.</text>
</comment>
<evidence type="ECO:0000313" key="7">
    <source>
        <dbReference type="EMBL" id="MEA5480334.1"/>
    </source>
</evidence>
<evidence type="ECO:0000256" key="3">
    <source>
        <dbReference type="ARBA" id="ARBA00022692"/>
    </source>
</evidence>
<comment type="catalytic activity">
    <reaction evidence="6">
        <text>2-carboxy-1,4-naphthoquinone + phytyl diphosphate + H(+) = demethylphylloquinone + CO2 + diphosphate</text>
        <dbReference type="Rhea" id="RHEA:47740"/>
        <dbReference type="ChEBI" id="CHEBI:15378"/>
        <dbReference type="ChEBI" id="CHEBI:16526"/>
        <dbReference type="ChEBI" id="CHEBI:31087"/>
        <dbReference type="ChEBI" id="CHEBI:33019"/>
        <dbReference type="ChEBI" id="CHEBI:75434"/>
        <dbReference type="ChEBI" id="CHEBI:87842"/>
        <dbReference type="EC" id="2.5.1.130"/>
    </reaction>
</comment>
<comment type="similarity">
    <text evidence="6">Belongs to the MenA family. Type 2 subfamily.</text>
</comment>
<organism evidence="7 8">
    <name type="scientific">Pseudanabaena galeata UHCC 0370</name>
    <dbReference type="NCBI Taxonomy" id="3110310"/>
    <lineage>
        <taxon>Bacteria</taxon>
        <taxon>Bacillati</taxon>
        <taxon>Cyanobacteriota</taxon>
        <taxon>Cyanophyceae</taxon>
        <taxon>Pseudanabaenales</taxon>
        <taxon>Pseudanabaenaceae</taxon>
        <taxon>Pseudanabaena</taxon>
    </lineage>
</organism>
<dbReference type="HAMAP" id="MF_01938">
    <property type="entry name" value="MenA_2"/>
    <property type="match status" value="1"/>
</dbReference>
<dbReference type="InterPro" id="IPR011937">
    <property type="entry name" value="DHNA_phytyltransferase_MenA"/>
</dbReference>
<feature type="transmembrane region" description="Helical" evidence="6">
    <location>
        <begin position="135"/>
        <end position="151"/>
    </location>
</feature>
<dbReference type="CDD" id="cd13962">
    <property type="entry name" value="PT_UbiA_UBIAD1"/>
    <property type="match status" value="1"/>
</dbReference>
<dbReference type="PANTHER" id="PTHR13929">
    <property type="entry name" value="1,4-DIHYDROXY-2-NAPHTHOATE OCTAPRENYLTRANSFERASE"/>
    <property type="match status" value="1"/>
</dbReference>
<feature type="transmembrane region" description="Helical" evidence="6">
    <location>
        <begin position="238"/>
        <end position="256"/>
    </location>
</feature>
<evidence type="ECO:0000313" key="8">
    <source>
        <dbReference type="Proteomes" id="UP001301388"/>
    </source>
</evidence>
<dbReference type="Pfam" id="PF01040">
    <property type="entry name" value="UbiA"/>
    <property type="match status" value="1"/>
</dbReference>
<dbReference type="PIRSF" id="PIRSF005355">
    <property type="entry name" value="UBIAD1"/>
    <property type="match status" value="1"/>
</dbReference>
<dbReference type="GO" id="GO:0016740">
    <property type="term" value="F:transferase activity"/>
    <property type="evidence" value="ECO:0007669"/>
    <property type="project" value="UniProtKB-KW"/>
</dbReference>
<evidence type="ECO:0000256" key="4">
    <source>
        <dbReference type="ARBA" id="ARBA00022989"/>
    </source>
</evidence>
<feature type="transmembrane region" description="Helical" evidence="6">
    <location>
        <begin position="60"/>
        <end position="78"/>
    </location>
</feature>
<evidence type="ECO:0000256" key="5">
    <source>
        <dbReference type="ARBA" id="ARBA00023136"/>
    </source>
</evidence>
<protein>
    <recommendedName>
        <fullName evidence="6">2-carboxy-1,4-naphthoquinone phytyltransferase</fullName>
        <ecNumber evidence="6">2.5.1.130</ecNumber>
    </recommendedName>
    <alternativeName>
        <fullName evidence="6">1,4-dihydroxy-2-naphthoate phytyltransferase</fullName>
        <shortName evidence="6">DHNA phytyltransferase</shortName>
    </alternativeName>
</protein>
<keyword evidence="2 6" id="KW-0808">Transferase</keyword>
<dbReference type="InterPro" id="IPR000537">
    <property type="entry name" value="UbiA_prenyltransferase"/>
</dbReference>
<dbReference type="Proteomes" id="UP001301388">
    <property type="component" value="Unassembled WGS sequence"/>
</dbReference>
<keyword evidence="6" id="KW-0997">Cell inner membrane</keyword>
<evidence type="ECO:0000256" key="2">
    <source>
        <dbReference type="ARBA" id="ARBA00022679"/>
    </source>
</evidence>
<feature type="transmembrane region" description="Helical" evidence="6">
    <location>
        <begin position="163"/>
        <end position="182"/>
    </location>
</feature>
<feature type="transmembrane region" description="Helical" evidence="6">
    <location>
        <begin position="188"/>
        <end position="209"/>
    </location>
</feature>
<feature type="transmembrane region" description="Helical" evidence="6">
    <location>
        <begin position="109"/>
        <end position="129"/>
    </location>
</feature>
<dbReference type="NCBIfam" id="TIGR02235">
    <property type="entry name" value="menA_cyano-plnt"/>
    <property type="match status" value="1"/>
</dbReference>
<keyword evidence="6" id="KW-1003">Cell membrane</keyword>
<evidence type="ECO:0000256" key="1">
    <source>
        <dbReference type="ARBA" id="ARBA00004141"/>
    </source>
</evidence>
<comment type="function">
    <text evidence="6">Involved in the synthesis of phylloquinone (vitamin K1). Catalyzes the transfer of a prenyl chain to 2-carboxy-1,4-naphthoquinone.</text>
</comment>
<comment type="subcellular location">
    <subcellularLocation>
        <location evidence="6">Cell inner membrane</location>
        <topology evidence="6">Multi-pass membrane protein</topology>
    </subcellularLocation>
    <subcellularLocation>
        <location evidence="1">Membrane</location>
        <topology evidence="1">Multi-pass membrane protein</topology>
    </subcellularLocation>
</comment>
<accession>A0ABU5TQ69</accession>
<proteinExistence type="inferred from homology"/>
<feature type="transmembrane region" description="Helical" evidence="6">
    <location>
        <begin position="36"/>
        <end position="54"/>
    </location>
</feature>
<sequence length="314" mass="34123">MAISTSILASMVKSLIDSPEISSKPSRRLWMAAIKFPMYSVAIVPIATGTAVAYRNTGAINWSIFFMFLVSAVLILVWENLCNDVFDAETGIDINKAHSVVNLTGKKNLIFAIANICLLLGVSGVLAISWIQQDIVVVSAIALCCFLGYIYQGPPFRLGYQGWGEVLCFFAFGPLGVSAAYYSQTKSWSIGAIAAAIIVGIITSLILFCSHFNQVADDLAAGKRSPVVRLGTKRSAQLLPWICAVIYGIAIVAIALNFFPIWTAIVLVSLPIAWKLCTFISKNHERAELLLNYRFIAVALHFVIGSCLSVSLIF</sequence>
<keyword evidence="5 6" id="KW-0472">Membrane</keyword>
<name>A0ABU5TQ69_9CYAN</name>
<dbReference type="EC" id="2.5.1.130" evidence="6"/>
<dbReference type="InterPro" id="IPR026046">
    <property type="entry name" value="UBIAD1"/>
</dbReference>
<keyword evidence="8" id="KW-1185">Reference proteome</keyword>
<dbReference type="PANTHER" id="PTHR13929:SF0">
    <property type="entry name" value="UBIA PRENYLTRANSFERASE DOMAIN-CONTAINING PROTEIN 1"/>
    <property type="match status" value="1"/>
</dbReference>
<keyword evidence="4 6" id="KW-1133">Transmembrane helix</keyword>
<comment type="pathway">
    <text evidence="6">Cofactor biosynthesis; phylloquinone biosynthesis.</text>
</comment>
<gene>
    <name evidence="6 7" type="primary">menA</name>
    <name evidence="7" type="ORF">VB774_22095</name>
</gene>
<reference evidence="7 8" key="1">
    <citation type="submission" date="2023-12" db="EMBL/GenBank/DDBJ databases">
        <title>Baltic Sea Cyanobacteria.</title>
        <authorList>
            <person name="Delbaje E."/>
            <person name="Fewer D.P."/>
            <person name="Shishido T.K."/>
        </authorList>
    </citation>
    <scope>NUCLEOTIDE SEQUENCE [LARGE SCALE GENOMIC DNA]</scope>
    <source>
        <strain evidence="7 8">UHCC 0370</strain>
    </source>
</reference>
<dbReference type="EMBL" id="JAYGIE010000118">
    <property type="protein sequence ID" value="MEA5480334.1"/>
    <property type="molecule type" value="Genomic_DNA"/>
</dbReference>
<keyword evidence="3 6" id="KW-0812">Transmembrane</keyword>
<feature type="transmembrane region" description="Helical" evidence="6">
    <location>
        <begin position="293"/>
        <end position="313"/>
    </location>
</feature>